<comment type="similarity">
    <text evidence="2">Belongs to the COG2 family.</text>
</comment>
<reference evidence="11 12" key="1">
    <citation type="submission" date="2024-02" db="EMBL/GenBank/DDBJ databases">
        <authorList>
            <person name="Daric V."/>
            <person name="Darras S."/>
        </authorList>
    </citation>
    <scope>NUCLEOTIDE SEQUENCE [LARGE SCALE GENOMIC DNA]</scope>
</reference>
<evidence type="ECO:0000259" key="10">
    <source>
        <dbReference type="Pfam" id="PF12022"/>
    </source>
</evidence>
<evidence type="ECO:0000259" key="9">
    <source>
        <dbReference type="Pfam" id="PF06148"/>
    </source>
</evidence>
<dbReference type="InterPro" id="IPR024602">
    <property type="entry name" value="COG_su2_N"/>
</dbReference>
<dbReference type="EMBL" id="CAWYQH010000130">
    <property type="protein sequence ID" value="CAK8692588.1"/>
    <property type="molecule type" value="Genomic_DNA"/>
</dbReference>
<accession>A0ABP0GLG2</accession>
<comment type="subcellular location">
    <subcellularLocation>
        <location evidence="1">Golgi apparatus membrane</location>
        <topology evidence="1">Peripheral membrane protein</topology>
    </subcellularLocation>
</comment>
<keyword evidence="6" id="KW-0333">Golgi apparatus</keyword>
<sequence length="717" mass="81078">MGVNKNTEKSERSQATSLLPLSPTPLCFDKNEFTKSNFSVDNFVADCRRRVQLETLRQDLEIYFKLLKNAMIELINKDYADFVNLSSNLVGMDKALVQLREPLKKIKSDVSEVEEVMKAQVVKIEATLAQQKQLTEKRKLLGHMQGLLDAINKIESIQMSEESNTGQVLERVSGEFNQLQHHAAYCKGLPVLNQNRMRISEITSHLQRSLEGELVAGISNGDPGHVHRCLNSYALISKTSDAETLVRVHVVQPFMRQVIEEQNGNVSEAQLKTLFNTILELVPNHLRMLCDITSGRKNKLGEQYRGIPGYDFIVNSAWPEIVLSLEKGLPEIFSSGDPNKFHKRYLLCLEFICNFERQCGSQASISRLRQSDAYNTLMTHWSLPVYFQIRFQEIGGKLETALINPAEKNDGSSHCEFRLNSTVVLWQCIKMCWKEDVFLQALIHRFWKLTLQLLSRYASWVKQIHGKQVSAGKTPTENKDCLSLNQLSDVILDTDEACIKVQRFYSDTIERHALDHGLKDTPALKKALDEALGMLSNHRAEFVKYIVQSLCAQSIPYLKQAQDVPRLFRKTNRPAPTEPSSYVTAVLKPVISFHKAQCCSVSSSVLDLWLTEYAATISHRFYSVVSDVLISVRKMEESLIRLQKLRSGKSSSSNLASMAVGDSLSDDDKIRHQLFLDVTSFGKQMENCGANMSNVGRYTALVNLVEEAKSKRGETMG</sequence>
<evidence type="ECO:0000256" key="6">
    <source>
        <dbReference type="ARBA" id="ARBA00023034"/>
    </source>
</evidence>
<protein>
    <recommendedName>
        <fullName evidence="3">Conserved oligomeric Golgi complex subunit 2</fullName>
    </recommendedName>
    <alternativeName>
        <fullName evidence="8">Component of oligomeric Golgi complex 2</fullName>
    </alternativeName>
</protein>
<evidence type="ECO:0000313" key="11">
    <source>
        <dbReference type="EMBL" id="CAK8692588.1"/>
    </source>
</evidence>
<dbReference type="PANTHER" id="PTHR12961">
    <property type="entry name" value="CONSERVED OLIGOMERIC GOLGI COMPLEX COMPONENT 2"/>
    <property type="match status" value="1"/>
</dbReference>
<keyword evidence="5" id="KW-0653">Protein transport</keyword>
<dbReference type="InterPro" id="IPR009316">
    <property type="entry name" value="COG2"/>
</dbReference>
<feature type="domain" description="COG complex component COG2 C-terminal" evidence="10">
    <location>
        <begin position="380"/>
        <end position="678"/>
    </location>
</feature>
<evidence type="ECO:0000256" key="7">
    <source>
        <dbReference type="ARBA" id="ARBA00023136"/>
    </source>
</evidence>
<evidence type="ECO:0000256" key="8">
    <source>
        <dbReference type="ARBA" id="ARBA00031344"/>
    </source>
</evidence>
<dbReference type="Pfam" id="PF06148">
    <property type="entry name" value="COG2_N"/>
    <property type="match status" value="1"/>
</dbReference>
<keyword evidence="12" id="KW-1185">Reference proteome</keyword>
<dbReference type="InterPro" id="IPR024603">
    <property type="entry name" value="COG_complex_COG2_C"/>
</dbReference>
<evidence type="ECO:0000256" key="4">
    <source>
        <dbReference type="ARBA" id="ARBA00022448"/>
    </source>
</evidence>
<evidence type="ECO:0000313" key="12">
    <source>
        <dbReference type="Proteomes" id="UP001642483"/>
    </source>
</evidence>
<dbReference type="Proteomes" id="UP001642483">
    <property type="component" value="Unassembled WGS sequence"/>
</dbReference>
<evidence type="ECO:0000256" key="2">
    <source>
        <dbReference type="ARBA" id="ARBA00007603"/>
    </source>
</evidence>
<proteinExistence type="inferred from homology"/>
<gene>
    <name evidence="11" type="ORF">CVLEPA_LOCUS25842</name>
</gene>
<keyword evidence="4" id="KW-0813">Transport</keyword>
<name>A0ABP0GLG2_CLALP</name>
<dbReference type="PANTHER" id="PTHR12961:SF0">
    <property type="entry name" value="CONSERVED OLIGOMERIC GOLGI COMPLEX SUBUNIT 2"/>
    <property type="match status" value="1"/>
</dbReference>
<organism evidence="11 12">
    <name type="scientific">Clavelina lepadiformis</name>
    <name type="common">Light-bulb sea squirt</name>
    <name type="synonym">Ascidia lepadiformis</name>
    <dbReference type="NCBI Taxonomy" id="159417"/>
    <lineage>
        <taxon>Eukaryota</taxon>
        <taxon>Metazoa</taxon>
        <taxon>Chordata</taxon>
        <taxon>Tunicata</taxon>
        <taxon>Ascidiacea</taxon>
        <taxon>Aplousobranchia</taxon>
        <taxon>Clavelinidae</taxon>
        <taxon>Clavelina</taxon>
    </lineage>
</organism>
<evidence type="ECO:0000256" key="1">
    <source>
        <dbReference type="ARBA" id="ARBA00004395"/>
    </source>
</evidence>
<dbReference type="Pfam" id="PF12022">
    <property type="entry name" value="COG2_C"/>
    <property type="match status" value="1"/>
</dbReference>
<evidence type="ECO:0000256" key="3">
    <source>
        <dbReference type="ARBA" id="ARBA00020977"/>
    </source>
</evidence>
<evidence type="ECO:0000256" key="5">
    <source>
        <dbReference type="ARBA" id="ARBA00022927"/>
    </source>
</evidence>
<feature type="domain" description="Conserved oligomeric Golgi complex subunit 2 N-terminal" evidence="9">
    <location>
        <begin position="26"/>
        <end position="100"/>
    </location>
</feature>
<comment type="caution">
    <text evidence="11">The sequence shown here is derived from an EMBL/GenBank/DDBJ whole genome shotgun (WGS) entry which is preliminary data.</text>
</comment>
<keyword evidence="7" id="KW-0472">Membrane</keyword>